<dbReference type="GO" id="GO:0008276">
    <property type="term" value="F:protein methyltransferase activity"/>
    <property type="evidence" value="ECO:0007669"/>
    <property type="project" value="InterPro"/>
</dbReference>
<keyword evidence="4 7" id="KW-0808">Transferase</keyword>
<dbReference type="PANTHER" id="PTHR43182">
    <property type="entry name" value="COBALT-PRECORRIN-6B C(15)-METHYLTRANSFERASE (DECARBOXYLATING)"/>
    <property type="match status" value="1"/>
</dbReference>
<proteinExistence type="predicted"/>
<dbReference type="NCBIfam" id="TIGR02467">
    <property type="entry name" value="CbiE"/>
    <property type="match status" value="1"/>
</dbReference>
<keyword evidence="2" id="KW-0169">Cobalamin biosynthesis</keyword>
<dbReference type="UniPathway" id="UPA00148"/>
<evidence type="ECO:0000259" key="6">
    <source>
        <dbReference type="Pfam" id="PF00590"/>
    </source>
</evidence>
<dbReference type="GO" id="GO:0009236">
    <property type="term" value="P:cobalamin biosynthetic process"/>
    <property type="evidence" value="ECO:0007669"/>
    <property type="project" value="UniProtKB-UniPathway"/>
</dbReference>
<dbReference type="AlphaFoldDB" id="A0A6M0H6F9"/>
<dbReference type="SUPFAM" id="SSF53790">
    <property type="entry name" value="Tetrapyrrole methylase"/>
    <property type="match status" value="1"/>
</dbReference>
<evidence type="ECO:0000256" key="2">
    <source>
        <dbReference type="ARBA" id="ARBA00022573"/>
    </source>
</evidence>
<sequence length="200" mass="22729">MVYIVGLGPGNKDYILPVATQTMGKCDVILGFSRAIESIDHIKKEKMPLNGLNSILEYIDKNKEKEISIIASGDPCFYGITNYIKKNFNGEIRVIPGISSFQYFMSKLCKCWNGVHLGSLHGREEEFLTTIEEKGSGIFLTDKNNSPKKLCKLLYENNFESKVYIGENLSYEDEQIFQGEPKEFINVEFNGISIIYIEKI</sequence>
<evidence type="ECO:0000256" key="5">
    <source>
        <dbReference type="ARBA" id="ARBA00022691"/>
    </source>
</evidence>
<dbReference type="InterPro" id="IPR000878">
    <property type="entry name" value="4pyrrol_Mease"/>
</dbReference>
<dbReference type="CDD" id="cd11644">
    <property type="entry name" value="Precorrin-6Y-MT"/>
    <property type="match status" value="1"/>
</dbReference>
<name>A0A6M0H6F9_9CLOT</name>
<dbReference type="Gene3D" id="3.40.1010.10">
    <property type="entry name" value="Cobalt-precorrin-4 Transmethylase, Domain 1"/>
    <property type="match status" value="1"/>
</dbReference>
<feature type="domain" description="Tetrapyrrole methylase" evidence="6">
    <location>
        <begin position="1"/>
        <end position="180"/>
    </location>
</feature>
<evidence type="ECO:0000313" key="8">
    <source>
        <dbReference type="Proteomes" id="UP000481872"/>
    </source>
</evidence>
<organism evidence="7 8">
    <name type="scientific">Clostridium senegalense</name>
    <dbReference type="NCBI Taxonomy" id="1465809"/>
    <lineage>
        <taxon>Bacteria</taxon>
        <taxon>Bacillati</taxon>
        <taxon>Bacillota</taxon>
        <taxon>Clostridia</taxon>
        <taxon>Eubacteriales</taxon>
        <taxon>Clostridiaceae</taxon>
        <taxon>Clostridium</taxon>
    </lineage>
</organism>
<keyword evidence="5" id="KW-0949">S-adenosyl-L-methionine</keyword>
<dbReference type="InterPro" id="IPR035996">
    <property type="entry name" value="4pyrrol_Methylase_sf"/>
</dbReference>
<keyword evidence="3 7" id="KW-0489">Methyltransferase</keyword>
<comment type="pathway">
    <text evidence="1">Cofactor biosynthesis; adenosylcobalamin biosynthesis.</text>
</comment>
<dbReference type="Proteomes" id="UP000481872">
    <property type="component" value="Unassembled WGS sequence"/>
</dbReference>
<dbReference type="InterPro" id="IPR050714">
    <property type="entry name" value="Cobalamin_biosynth_MTase"/>
</dbReference>
<evidence type="ECO:0000256" key="3">
    <source>
        <dbReference type="ARBA" id="ARBA00022603"/>
    </source>
</evidence>
<reference evidence="7 8" key="1">
    <citation type="submission" date="2020-02" db="EMBL/GenBank/DDBJ databases">
        <title>Genome assembly of a novel Clostridium senegalense strain.</title>
        <authorList>
            <person name="Gupta T.B."/>
            <person name="Jauregui R."/>
            <person name="Maclean P."/>
            <person name="Nawarathana A."/>
            <person name="Brightwell G."/>
        </authorList>
    </citation>
    <scope>NUCLEOTIDE SEQUENCE [LARGE SCALE GENOMIC DNA]</scope>
    <source>
        <strain evidence="7 8">AGRFS4</strain>
    </source>
</reference>
<dbReference type="EMBL" id="JAAGPU010000016">
    <property type="protein sequence ID" value="NEU05162.1"/>
    <property type="molecule type" value="Genomic_DNA"/>
</dbReference>
<gene>
    <name evidence="7" type="primary">cbiE</name>
    <name evidence="7" type="ORF">G3M99_09900</name>
</gene>
<keyword evidence="8" id="KW-1185">Reference proteome</keyword>
<dbReference type="RefSeq" id="WP_199870041.1">
    <property type="nucleotide sequence ID" value="NZ_JAAGPU010000016.1"/>
</dbReference>
<dbReference type="PANTHER" id="PTHR43182:SF1">
    <property type="entry name" value="COBALT-PRECORRIN-7 C(5)-METHYLTRANSFERASE"/>
    <property type="match status" value="1"/>
</dbReference>
<evidence type="ECO:0000256" key="4">
    <source>
        <dbReference type="ARBA" id="ARBA00022679"/>
    </source>
</evidence>
<evidence type="ECO:0000313" key="7">
    <source>
        <dbReference type="EMBL" id="NEU05162.1"/>
    </source>
</evidence>
<dbReference type="InterPro" id="IPR012818">
    <property type="entry name" value="CbiE"/>
</dbReference>
<dbReference type="Pfam" id="PF00590">
    <property type="entry name" value="TP_methylase"/>
    <property type="match status" value="1"/>
</dbReference>
<accession>A0A6M0H6F9</accession>
<dbReference type="InterPro" id="IPR014777">
    <property type="entry name" value="4pyrrole_Mease_sub1"/>
</dbReference>
<dbReference type="GO" id="GO:0032259">
    <property type="term" value="P:methylation"/>
    <property type="evidence" value="ECO:0007669"/>
    <property type="project" value="UniProtKB-KW"/>
</dbReference>
<comment type="caution">
    <text evidence="7">The sequence shown here is derived from an EMBL/GenBank/DDBJ whole genome shotgun (WGS) entry which is preliminary data.</text>
</comment>
<protein>
    <submittedName>
        <fullName evidence="7">Precorrin-6y C5,15-methyltransferase (Decarboxylating) subunit CbiE</fullName>
    </submittedName>
</protein>
<evidence type="ECO:0000256" key="1">
    <source>
        <dbReference type="ARBA" id="ARBA00004953"/>
    </source>
</evidence>